<dbReference type="PATRIC" id="fig|1237149.3.peg.4327"/>
<proteinExistence type="predicted"/>
<dbReference type="Gene3D" id="1.10.260.40">
    <property type="entry name" value="lambda repressor-like DNA-binding domains"/>
    <property type="match status" value="1"/>
</dbReference>
<dbReference type="Proteomes" id="UP000011135">
    <property type="component" value="Unassembled WGS sequence"/>
</dbReference>
<dbReference type="InterPro" id="IPR010982">
    <property type="entry name" value="Lambda_DNA-bd_dom_sf"/>
</dbReference>
<protein>
    <submittedName>
        <fullName evidence="1">HigA protein (Antitoxin to HigB)</fullName>
    </submittedName>
</protein>
<gene>
    <name evidence="1" type="ORF">C900_04858</name>
</gene>
<accession>L8JN25</accession>
<reference evidence="1 2" key="1">
    <citation type="submission" date="2012-12" db="EMBL/GenBank/DDBJ databases">
        <title>Genome assembly of Fulvivirga imtechensis AK7.</title>
        <authorList>
            <person name="Nupur N."/>
            <person name="Khatri I."/>
            <person name="Kumar R."/>
            <person name="Subramanian S."/>
            <person name="Pinnaka A."/>
        </authorList>
    </citation>
    <scope>NUCLEOTIDE SEQUENCE [LARGE SCALE GENOMIC DNA]</scope>
    <source>
        <strain evidence="1 2">AK7</strain>
    </source>
</reference>
<evidence type="ECO:0000313" key="1">
    <source>
        <dbReference type="EMBL" id="ELR69633.1"/>
    </source>
</evidence>
<dbReference type="AlphaFoldDB" id="L8JN25"/>
<name>L8JN25_9BACT</name>
<comment type="caution">
    <text evidence="1">The sequence shown here is derived from an EMBL/GenBank/DDBJ whole genome shotgun (WGS) entry which is preliminary data.</text>
</comment>
<keyword evidence="2" id="KW-1185">Reference proteome</keyword>
<evidence type="ECO:0000313" key="2">
    <source>
        <dbReference type="Proteomes" id="UP000011135"/>
    </source>
</evidence>
<dbReference type="GO" id="GO:0003677">
    <property type="term" value="F:DNA binding"/>
    <property type="evidence" value="ECO:0007669"/>
    <property type="project" value="InterPro"/>
</dbReference>
<sequence>MVKFFGTTPKFWLGLQDDYDLEEELNNKAQELKEIRTITNNEA</sequence>
<organism evidence="1 2">
    <name type="scientific">Fulvivirga imtechensis AK7</name>
    <dbReference type="NCBI Taxonomy" id="1237149"/>
    <lineage>
        <taxon>Bacteria</taxon>
        <taxon>Pseudomonadati</taxon>
        <taxon>Bacteroidota</taxon>
        <taxon>Cytophagia</taxon>
        <taxon>Cytophagales</taxon>
        <taxon>Fulvivirgaceae</taxon>
        <taxon>Fulvivirga</taxon>
    </lineage>
</organism>
<dbReference type="EMBL" id="AMZN01000070">
    <property type="protein sequence ID" value="ELR69633.1"/>
    <property type="molecule type" value="Genomic_DNA"/>
</dbReference>